<accession>A0A8J3ET74</accession>
<dbReference type="OrthoDB" id="9898597at2"/>
<dbReference type="EMBL" id="BMHA01000003">
    <property type="protein sequence ID" value="GGI04629.1"/>
    <property type="molecule type" value="Genomic_DNA"/>
</dbReference>
<proteinExistence type="predicted"/>
<name>A0A8J3ET74_9ACTN</name>
<sequence length="62" mass="6836">MPRTEPITRLEVAACPTHRVDVKHYGPYEVGCACLDDARRAALGERLEQARAEGNPLAEMAE</sequence>
<organism evidence="1 2">
    <name type="scientific">Egicoccus halophilus</name>
    <dbReference type="NCBI Taxonomy" id="1670830"/>
    <lineage>
        <taxon>Bacteria</taxon>
        <taxon>Bacillati</taxon>
        <taxon>Actinomycetota</taxon>
        <taxon>Nitriliruptoria</taxon>
        <taxon>Egicoccales</taxon>
        <taxon>Egicoccaceae</taxon>
        <taxon>Egicoccus</taxon>
    </lineage>
</organism>
<keyword evidence="2" id="KW-1185">Reference proteome</keyword>
<comment type="caution">
    <text evidence="1">The sequence shown here is derived from an EMBL/GenBank/DDBJ whole genome shotgun (WGS) entry which is preliminary data.</text>
</comment>
<evidence type="ECO:0000313" key="1">
    <source>
        <dbReference type="EMBL" id="GGI04629.1"/>
    </source>
</evidence>
<reference evidence="1" key="2">
    <citation type="submission" date="2020-09" db="EMBL/GenBank/DDBJ databases">
        <authorList>
            <person name="Sun Q."/>
            <person name="Zhou Y."/>
        </authorList>
    </citation>
    <scope>NUCLEOTIDE SEQUENCE</scope>
    <source>
        <strain evidence="1">CGMCC 1.14988</strain>
    </source>
</reference>
<dbReference type="AlphaFoldDB" id="A0A8J3ET74"/>
<evidence type="ECO:0000313" key="2">
    <source>
        <dbReference type="Proteomes" id="UP000650511"/>
    </source>
</evidence>
<dbReference type="Proteomes" id="UP000650511">
    <property type="component" value="Unassembled WGS sequence"/>
</dbReference>
<protein>
    <submittedName>
        <fullName evidence="1">Uncharacterized protein</fullName>
    </submittedName>
</protein>
<gene>
    <name evidence="1" type="ORF">GCM10011354_10050</name>
</gene>
<reference evidence="1" key="1">
    <citation type="journal article" date="2014" name="Int. J. Syst. Evol. Microbiol.">
        <title>Complete genome sequence of Corynebacterium casei LMG S-19264T (=DSM 44701T), isolated from a smear-ripened cheese.</title>
        <authorList>
            <consortium name="US DOE Joint Genome Institute (JGI-PGF)"/>
            <person name="Walter F."/>
            <person name="Albersmeier A."/>
            <person name="Kalinowski J."/>
            <person name="Ruckert C."/>
        </authorList>
    </citation>
    <scope>NUCLEOTIDE SEQUENCE</scope>
    <source>
        <strain evidence="1">CGMCC 1.14988</strain>
    </source>
</reference>
<dbReference type="RefSeq" id="WP_130649717.1">
    <property type="nucleotide sequence ID" value="NZ_BMHA01000003.1"/>
</dbReference>